<feature type="compositionally biased region" description="Basic residues" evidence="1">
    <location>
        <begin position="232"/>
        <end position="242"/>
    </location>
</feature>
<organism evidence="2 3">
    <name type="scientific">Apiospora saccharicola</name>
    <dbReference type="NCBI Taxonomy" id="335842"/>
    <lineage>
        <taxon>Eukaryota</taxon>
        <taxon>Fungi</taxon>
        <taxon>Dikarya</taxon>
        <taxon>Ascomycota</taxon>
        <taxon>Pezizomycotina</taxon>
        <taxon>Sordariomycetes</taxon>
        <taxon>Xylariomycetidae</taxon>
        <taxon>Amphisphaeriales</taxon>
        <taxon>Apiosporaceae</taxon>
        <taxon>Apiospora</taxon>
    </lineage>
</organism>
<evidence type="ECO:0000256" key="1">
    <source>
        <dbReference type="SAM" id="MobiDB-lite"/>
    </source>
</evidence>
<dbReference type="Proteomes" id="UP001446871">
    <property type="component" value="Unassembled WGS sequence"/>
</dbReference>
<feature type="region of interest" description="Disordered" evidence="1">
    <location>
        <begin position="210"/>
        <end position="244"/>
    </location>
</feature>
<dbReference type="EMBL" id="JAQQWM010000006">
    <property type="protein sequence ID" value="KAK8060717.1"/>
    <property type="molecule type" value="Genomic_DNA"/>
</dbReference>
<keyword evidence="3" id="KW-1185">Reference proteome</keyword>
<evidence type="ECO:0000313" key="3">
    <source>
        <dbReference type="Proteomes" id="UP001446871"/>
    </source>
</evidence>
<protein>
    <submittedName>
        <fullName evidence="2">Uncharacterized protein</fullName>
    </submittedName>
</protein>
<evidence type="ECO:0000313" key="2">
    <source>
        <dbReference type="EMBL" id="KAK8060717.1"/>
    </source>
</evidence>
<comment type="caution">
    <text evidence="2">The sequence shown here is derived from an EMBL/GenBank/DDBJ whole genome shotgun (WGS) entry which is preliminary data.</text>
</comment>
<accession>A0ABR1UP64</accession>
<sequence>MLFRLFPKASKCSSTKPWKRVDSDGINVPSDCPSYFGADAGESDNDATRLPRKTRRIARKGNGDVASSKSEIKFLILHGSALYCAWVAGKAELASPSVAPSGCPAFKSRGSSSDPFLNDSSIGGEVDPQELGVKIINSCCSRCFTHEPKAEGDEEGLYQPQHLEYAPRQSPRTSWSPASGIAHGPKAPENYAEGGKLISASRGNRVVRSEISNSTMGSKNSQNSRGEVGRRGGARSARKPKREFHQATIIADRITTIHKNVRDTL</sequence>
<feature type="compositionally biased region" description="Polar residues" evidence="1">
    <location>
        <begin position="210"/>
        <end position="225"/>
    </location>
</feature>
<name>A0ABR1UP64_9PEZI</name>
<reference evidence="2 3" key="1">
    <citation type="submission" date="2023-01" db="EMBL/GenBank/DDBJ databases">
        <title>Analysis of 21 Apiospora genomes using comparative genomics revels a genus with tremendous synthesis potential of carbohydrate active enzymes and secondary metabolites.</title>
        <authorList>
            <person name="Sorensen T."/>
        </authorList>
    </citation>
    <scope>NUCLEOTIDE SEQUENCE [LARGE SCALE GENOMIC DNA]</scope>
    <source>
        <strain evidence="2 3">CBS 83171</strain>
    </source>
</reference>
<gene>
    <name evidence="2" type="ORF">PG996_010647</name>
</gene>
<proteinExistence type="predicted"/>